<sequence>MTRSSSPCLVASTDWAALAPGKGRRSAEGEEELKFGPQKLYGMSKGGPRACAFPLNGDSKQLNVIPVPILGKRALLERAGETIRVRENQAAAVLDVCSRFDNQQHPRIRHISLGVFFTSGRPRKRSISTPRCGSLVQLQRRCPKGRHTLARRSLPSKDAQSRTGGEALGLVRRASREVLNLRCDYTRLLDAGLTDGGRAAEMPVLPPGSTS</sequence>
<name>A0A4Y9XSP0_9AGAM</name>
<dbReference type="AlphaFoldDB" id="A0A4Y9XSP0"/>
<dbReference type="Proteomes" id="UP000298327">
    <property type="component" value="Unassembled WGS sequence"/>
</dbReference>
<evidence type="ECO:0000313" key="2">
    <source>
        <dbReference type="Proteomes" id="UP000298327"/>
    </source>
</evidence>
<reference evidence="1 2" key="1">
    <citation type="submission" date="2019-02" db="EMBL/GenBank/DDBJ databases">
        <title>Genome sequencing of the rare red list fungi Dentipellis fragilis.</title>
        <authorList>
            <person name="Buettner E."/>
            <person name="Kellner H."/>
        </authorList>
    </citation>
    <scope>NUCLEOTIDE SEQUENCE [LARGE SCALE GENOMIC DNA]</scope>
    <source>
        <strain evidence="1 2">DSM 105465</strain>
    </source>
</reference>
<proteinExistence type="predicted"/>
<organism evidence="1 2">
    <name type="scientific">Dentipellis fragilis</name>
    <dbReference type="NCBI Taxonomy" id="205917"/>
    <lineage>
        <taxon>Eukaryota</taxon>
        <taxon>Fungi</taxon>
        <taxon>Dikarya</taxon>
        <taxon>Basidiomycota</taxon>
        <taxon>Agaricomycotina</taxon>
        <taxon>Agaricomycetes</taxon>
        <taxon>Russulales</taxon>
        <taxon>Hericiaceae</taxon>
        <taxon>Dentipellis</taxon>
    </lineage>
</organism>
<dbReference type="EMBL" id="SEOQ01001207">
    <property type="protein sequence ID" value="TFY53065.1"/>
    <property type="molecule type" value="Genomic_DNA"/>
</dbReference>
<protein>
    <submittedName>
        <fullName evidence="1">Uncharacterized protein</fullName>
    </submittedName>
</protein>
<gene>
    <name evidence="1" type="ORF">EVG20_g10284</name>
</gene>
<evidence type="ECO:0000313" key="1">
    <source>
        <dbReference type="EMBL" id="TFY53065.1"/>
    </source>
</evidence>
<comment type="caution">
    <text evidence="1">The sequence shown here is derived from an EMBL/GenBank/DDBJ whole genome shotgun (WGS) entry which is preliminary data.</text>
</comment>
<accession>A0A4Y9XSP0</accession>
<keyword evidence="2" id="KW-1185">Reference proteome</keyword>